<reference evidence="2 3" key="1">
    <citation type="submission" date="2020-08" db="EMBL/GenBank/DDBJ databases">
        <title>Genomic Encyclopedia of Type Strains, Phase IV (KMG-V): Genome sequencing to study the core and pangenomes of soil and plant-associated prokaryotes.</title>
        <authorList>
            <person name="Whitman W."/>
        </authorList>
    </citation>
    <scope>NUCLEOTIDE SEQUENCE [LARGE SCALE GENOMIC DNA]</scope>
    <source>
        <strain evidence="2 3">X5P3</strain>
    </source>
</reference>
<keyword evidence="1" id="KW-0812">Transmembrane</keyword>
<accession>A0A7W8ECD9</accession>
<keyword evidence="1" id="KW-1133">Transmembrane helix</keyword>
<sequence length="302" mass="33150">MLLWTVVTYVLATDVLPNLFLVTINSVGYLPYSDRPGPGWQSPHLPSKEELQFFFGFALLLLRGAAFYGSLFALLSIILGWCRAPRYLNRVVATILALISSGIMMAAAGWMIAISAMGVYTAATCGALWGLLVFPRLVPKFPYLPPLAIRIIAPLLALALGGYWLIRPMLPNRALTNAKIEVIRRSPSEQAAPSLAYLGPEFAYQLREANKYVAVSRMDFATDGKNQVRVLLIVDDPQPTAHTFVLPRTGTVVYRQHEGVWKEEQSGGKPSDISVSFTAFNSTLQTQGPCCSSMSSGFAPYR</sequence>
<dbReference type="RefSeq" id="WP_184260920.1">
    <property type="nucleotide sequence ID" value="NZ_JACHIO010000035.1"/>
</dbReference>
<evidence type="ECO:0000313" key="2">
    <source>
        <dbReference type="EMBL" id="MBB5066782.1"/>
    </source>
</evidence>
<feature type="transmembrane region" description="Helical" evidence="1">
    <location>
        <begin position="7"/>
        <end position="32"/>
    </location>
</feature>
<keyword evidence="1" id="KW-0472">Membrane</keyword>
<gene>
    <name evidence="2" type="ORF">HDF15_005166</name>
</gene>
<organism evidence="2 3">
    <name type="scientific">Granulicella mallensis</name>
    <dbReference type="NCBI Taxonomy" id="940614"/>
    <lineage>
        <taxon>Bacteria</taxon>
        <taxon>Pseudomonadati</taxon>
        <taxon>Acidobacteriota</taxon>
        <taxon>Terriglobia</taxon>
        <taxon>Terriglobales</taxon>
        <taxon>Acidobacteriaceae</taxon>
        <taxon>Granulicella</taxon>
    </lineage>
</organism>
<evidence type="ECO:0000313" key="3">
    <source>
        <dbReference type="Proteomes" id="UP000584867"/>
    </source>
</evidence>
<feature type="transmembrane region" description="Helical" evidence="1">
    <location>
        <begin position="147"/>
        <end position="166"/>
    </location>
</feature>
<evidence type="ECO:0000256" key="1">
    <source>
        <dbReference type="SAM" id="Phobius"/>
    </source>
</evidence>
<feature type="transmembrane region" description="Helical" evidence="1">
    <location>
        <begin position="52"/>
        <end position="79"/>
    </location>
</feature>
<feature type="transmembrane region" description="Helical" evidence="1">
    <location>
        <begin position="91"/>
        <end position="112"/>
    </location>
</feature>
<dbReference type="AlphaFoldDB" id="A0A7W8ECD9"/>
<comment type="caution">
    <text evidence="2">The sequence shown here is derived from an EMBL/GenBank/DDBJ whole genome shotgun (WGS) entry which is preliminary data.</text>
</comment>
<name>A0A7W8ECD9_9BACT</name>
<protein>
    <submittedName>
        <fullName evidence="2">Uncharacterized protein</fullName>
    </submittedName>
</protein>
<feature type="transmembrane region" description="Helical" evidence="1">
    <location>
        <begin position="118"/>
        <end position="135"/>
    </location>
</feature>
<proteinExistence type="predicted"/>
<dbReference type="EMBL" id="JACHIO010000035">
    <property type="protein sequence ID" value="MBB5066782.1"/>
    <property type="molecule type" value="Genomic_DNA"/>
</dbReference>
<dbReference type="Proteomes" id="UP000584867">
    <property type="component" value="Unassembled WGS sequence"/>
</dbReference>